<organism evidence="1 2">
    <name type="scientific">Rhododendron molle</name>
    <name type="common">Chinese azalea</name>
    <name type="synonym">Azalea mollis</name>
    <dbReference type="NCBI Taxonomy" id="49168"/>
    <lineage>
        <taxon>Eukaryota</taxon>
        <taxon>Viridiplantae</taxon>
        <taxon>Streptophyta</taxon>
        <taxon>Embryophyta</taxon>
        <taxon>Tracheophyta</taxon>
        <taxon>Spermatophyta</taxon>
        <taxon>Magnoliopsida</taxon>
        <taxon>eudicotyledons</taxon>
        <taxon>Gunneridae</taxon>
        <taxon>Pentapetalae</taxon>
        <taxon>asterids</taxon>
        <taxon>Ericales</taxon>
        <taxon>Ericaceae</taxon>
        <taxon>Ericoideae</taxon>
        <taxon>Rhodoreae</taxon>
        <taxon>Rhododendron</taxon>
    </lineage>
</organism>
<evidence type="ECO:0000313" key="1">
    <source>
        <dbReference type="EMBL" id="KAI8529502.1"/>
    </source>
</evidence>
<name>A0ACC0LM89_RHOML</name>
<keyword evidence="2" id="KW-1185">Reference proteome</keyword>
<protein>
    <submittedName>
        <fullName evidence="1">Uncharacterized protein</fullName>
    </submittedName>
</protein>
<accession>A0ACC0LM89</accession>
<gene>
    <name evidence="1" type="ORF">RHMOL_Rhmol12G0229400</name>
</gene>
<dbReference type="EMBL" id="CM046399">
    <property type="protein sequence ID" value="KAI8529502.1"/>
    <property type="molecule type" value="Genomic_DNA"/>
</dbReference>
<dbReference type="Proteomes" id="UP001062846">
    <property type="component" value="Chromosome 12"/>
</dbReference>
<proteinExistence type="predicted"/>
<sequence>MGNEGVRKRPAGDGGRWRCYREGGGLRVSSVKIANFAIFSFLLTCTNTFVMKYDKETEYYDEGVRSAKREYLKERMMQVVQSAIQPILANIGSRSLKEFNEAFHNAIEKGKATKKAGHNCKEACLKSFDDRCADVIVEQANCKTYEDLQREILQCAIDGLVKEQKKKNREELIEVAAFGAGALVGGAALACGVPADTAMTMANVGKYLVGR</sequence>
<comment type="caution">
    <text evidence="1">The sequence shown here is derived from an EMBL/GenBank/DDBJ whole genome shotgun (WGS) entry which is preliminary data.</text>
</comment>
<reference evidence="1" key="1">
    <citation type="submission" date="2022-02" db="EMBL/GenBank/DDBJ databases">
        <title>Plant Genome Project.</title>
        <authorList>
            <person name="Zhang R.-G."/>
        </authorList>
    </citation>
    <scope>NUCLEOTIDE SEQUENCE</scope>
    <source>
        <strain evidence="1">AT1</strain>
    </source>
</reference>
<evidence type="ECO:0000313" key="2">
    <source>
        <dbReference type="Proteomes" id="UP001062846"/>
    </source>
</evidence>